<dbReference type="Gene3D" id="1.10.3190.10">
    <property type="entry name" value="yfbu gene product, domain 2"/>
    <property type="match status" value="1"/>
</dbReference>
<accession>A0A285UTI3</accession>
<dbReference type="EMBL" id="OBQF01000005">
    <property type="protein sequence ID" value="SOC43551.1"/>
    <property type="molecule type" value="Genomic_DNA"/>
</dbReference>
<proteinExistence type="predicted"/>
<dbReference type="OrthoDB" id="2388768at2"/>
<dbReference type="SUPFAM" id="SSF116960">
    <property type="entry name" value="YfbU-like"/>
    <property type="match status" value="1"/>
</dbReference>
<evidence type="ECO:0000313" key="2">
    <source>
        <dbReference type="Proteomes" id="UP000219412"/>
    </source>
</evidence>
<sequence>MRMEDKPLSRKEERLLVYLLLMERRDRYNKGSESYRNYEYYIDIVINGIEGKYDEIFEQIHHMDEGISKKVSEEVEIILRMYHCIETSFEFLSHSDQQYLRKKYIIDFAGFRSDVKGEHKYLSYYRFLKKHEQKKLPRVIENPDIDIETYRKMLLKFKDFDIPKVGIPTYITKQQLIELFSVQDDNRGLQRSGNNQRPHHL</sequence>
<keyword evidence="2" id="KW-1185">Reference proteome</keyword>
<protein>
    <submittedName>
        <fullName evidence="1">YfbU-like protein</fullName>
    </submittedName>
</protein>
<organism evidence="1 2">
    <name type="scientific">Salinicoccus kekensis</name>
    <dbReference type="NCBI Taxonomy" id="714307"/>
    <lineage>
        <taxon>Bacteria</taxon>
        <taxon>Bacillati</taxon>
        <taxon>Bacillota</taxon>
        <taxon>Bacilli</taxon>
        <taxon>Bacillales</taxon>
        <taxon>Staphylococcaceae</taxon>
        <taxon>Salinicoccus</taxon>
    </lineage>
</organism>
<dbReference type="Proteomes" id="UP000219412">
    <property type="component" value="Unassembled WGS sequence"/>
</dbReference>
<name>A0A285UTI3_9STAP</name>
<dbReference type="RefSeq" id="WP_097041703.1">
    <property type="nucleotide sequence ID" value="NZ_OBQF01000005.1"/>
</dbReference>
<dbReference type="Pfam" id="PF03887">
    <property type="entry name" value="YfbU"/>
    <property type="match status" value="1"/>
</dbReference>
<gene>
    <name evidence="1" type="ORF">SAMN05878391_2019</name>
</gene>
<evidence type="ECO:0000313" key="1">
    <source>
        <dbReference type="EMBL" id="SOC43551.1"/>
    </source>
</evidence>
<dbReference type="InterPro" id="IPR005587">
    <property type="entry name" value="UPF0304_YfbU"/>
</dbReference>
<dbReference type="AlphaFoldDB" id="A0A285UTI3"/>
<reference evidence="2" key="1">
    <citation type="submission" date="2017-08" db="EMBL/GenBank/DDBJ databases">
        <authorList>
            <person name="Varghese N."/>
            <person name="Submissions S."/>
        </authorList>
    </citation>
    <scope>NUCLEOTIDE SEQUENCE [LARGE SCALE GENOMIC DNA]</scope>
    <source>
        <strain evidence="2">DSM 23173</strain>
    </source>
</reference>
<dbReference type="InterPro" id="IPR023146">
    <property type="entry name" value="YfbU_alpha-helical_sf"/>
</dbReference>